<dbReference type="SMR" id="A0A2J8NR20"/>
<evidence type="ECO:0000313" key="1">
    <source>
        <dbReference type="EMBL" id="PNI74220.1"/>
    </source>
</evidence>
<organism evidence="1 2">
    <name type="scientific">Pan troglodytes</name>
    <name type="common">Chimpanzee</name>
    <dbReference type="NCBI Taxonomy" id="9598"/>
    <lineage>
        <taxon>Eukaryota</taxon>
        <taxon>Metazoa</taxon>
        <taxon>Chordata</taxon>
        <taxon>Craniata</taxon>
        <taxon>Vertebrata</taxon>
        <taxon>Euteleostomi</taxon>
        <taxon>Mammalia</taxon>
        <taxon>Eutheria</taxon>
        <taxon>Euarchontoglires</taxon>
        <taxon>Primates</taxon>
        <taxon>Haplorrhini</taxon>
        <taxon>Catarrhini</taxon>
        <taxon>Hominidae</taxon>
        <taxon>Pan</taxon>
    </lineage>
</organism>
<comment type="caution">
    <text evidence="1">The sequence shown here is derived from an EMBL/GenBank/DDBJ whole genome shotgun (WGS) entry which is preliminary data.</text>
</comment>
<accession>A0A2J8NR20</accession>
<name>A0A2J8NR20_PANTR</name>
<protein>
    <submittedName>
        <fullName evidence="1">IQCH isoform 11</fullName>
    </submittedName>
</protein>
<reference evidence="1 2" key="1">
    <citation type="submission" date="2017-12" db="EMBL/GenBank/DDBJ databases">
        <title>High-resolution comparative analysis of great ape genomes.</title>
        <authorList>
            <person name="Pollen A."/>
            <person name="Hastie A."/>
            <person name="Hormozdiari F."/>
            <person name="Dougherty M."/>
            <person name="Liu R."/>
            <person name="Chaisson M."/>
            <person name="Hoppe E."/>
            <person name="Hill C."/>
            <person name="Pang A."/>
            <person name="Hillier L."/>
            <person name="Baker C."/>
            <person name="Armstrong J."/>
            <person name="Shendure J."/>
            <person name="Paten B."/>
            <person name="Wilson R."/>
            <person name="Chao H."/>
            <person name="Schneider V."/>
            <person name="Ventura M."/>
            <person name="Kronenberg Z."/>
            <person name="Murali S."/>
            <person name="Gordon D."/>
            <person name="Cantsilieris S."/>
            <person name="Munson K."/>
            <person name="Nelson B."/>
            <person name="Raja A."/>
            <person name="Underwood J."/>
            <person name="Diekhans M."/>
            <person name="Fiddes I."/>
            <person name="Haussler D."/>
            <person name="Eichler E."/>
        </authorList>
    </citation>
    <scope>NUCLEOTIDE SEQUENCE [LARGE SCALE GENOMIC DNA]</scope>
    <source>
        <strain evidence="1">Yerkes chimp pedigree #C0471</strain>
    </source>
</reference>
<gene>
    <name evidence="1" type="ORF">CK820_G0008230</name>
</gene>
<dbReference type="AlphaFoldDB" id="A0A2J8NR20"/>
<dbReference type="Proteomes" id="UP000236370">
    <property type="component" value="Unassembled WGS sequence"/>
</dbReference>
<evidence type="ECO:0000313" key="2">
    <source>
        <dbReference type="Proteomes" id="UP000236370"/>
    </source>
</evidence>
<feature type="non-terminal residue" evidence="1">
    <location>
        <position position="1"/>
    </location>
</feature>
<sequence length="46" mass="5261">KLTKFSPEEKGETLDIQSLETAIKRTEVGLRPLSLYLGNHLHLQQK</sequence>
<dbReference type="EMBL" id="NBAG03000224">
    <property type="protein sequence ID" value="PNI74220.1"/>
    <property type="molecule type" value="Genomic_DNA"/>
</dbReference>
<proteinExistence type="predicted"/>